<accession>A0A2H3FNF5</accession>
<evidence type="ECO:0000256" key="2">
    <source>
        <dbReference type="SAM" id="MobiDB-lite"/>
    </source>
</evidence>
<dbReference type="AlphaFoldDB" id="A0A2H3FNF5"/>
<sequence length="581" mass="64584">MPPDTSTSSSEPNKAFTAAVVSTIINDEPAPGSQLRSHIQHQIDSLPEQYRPHGVDSLHASSATLMHTAQAFKSLHRNTPNDSTARKTHEIDVLDTLQLWAHQGQPANATPEPSPTRLPIHSNHAIGSGERNDLSFDEEAPEDCRRIEMPEFNNESGSDDGGPVSDDITNLTLLEFGSEKCSEIIPSHEEPSEVLRLDRRGKRKSEMLDISPEPSTPYTIDPYGVYDDPDKARSQIANYEWLSDDVIEMMGKRLYGLASDSRSNQAVCQFKIMNPGYIKFDQTTLARPSPSLKSGVGSMYDPMPNPVHRAEAERLATWFDPTTKPFTFREISGPRQPDHRSCGVYILMAAKHWLQGDDLPTSFEKPNELLLSLLATGEADSSTPSPKVPPSKRLRDKEGTSSTLIEAGHASLAEMHHRLRQIKSSLKDLITSEPRQTYSTLSTALEAKKQKLAGLESGLITLSLWVQDVRTYQHARQWMSQYSHAPGPNTDQIDGYHRTTLTNLQNDMIQFSQGKLAHLCRHGEDKADLNALEADLDVMAKSIEATKNDVQQITQELVREKELSAITKEARELVSVLTGDK</sequence>
<keyword evidence="1" id="KW-0175">Coiled coil</keyword>
<proteinExistence type="predicted"/>
<evidence type="ECO:0000313" key="5">
    <source>
        <dbReference type="Proteomes" id="UP000746612"/>
    </source>
</evidence>
<dbReference type="EMBL" id="CAAKMV010000170">
    <property type="protein sequence ID" value="VIO62961.1"/>
    <property type="molecule type" value="Genomic_DNA"/>
</dbReference>
<feature type="coiled-coil region" evidence="1">
    <location>
        <begin position="529"/>
        <end position="563"/>
    </location>
</feature>
<reference evidence="3" key="2">
    <citation type="submission" date="2021-03" db="EMBL/GenBank/DDBJ databases">
        <authorList>
            <person name="Alouane T."/>
            <person name="Langin T."/>
            <person name="Bonhomme L."/>
        </authorList>
    </citation>
    <scope>NUCLEOTIDE SEQUENCE</scope>
    <source>
        <strain evidence="3">MDC_Fg202</strain>
    </source>
</reference>
<dbReference type="InterPro" id="IPR038765">
    <property type="entry name" value="Papain-like_cys_pep_sf"/>
</dbReference>
<protein>
    <recommendedName>
        <fullName evidence="6">Ubiquitin-like protease family profile domain-containing protein</fullName>
    </recommendedName>
</protein>
<gene>
    <name evidence="4" type="ORF">FUG_LOCUS509895</name>
    <name evidence="3" type="ORF">MDCFG202_LOCUS494667</name>
</gene>
<evidence type="ECO:0000256" key="1">
    <source>
        <dbReference type="SAM" id="Coils"/>
    </source>
</evidence>
<feature type="region of interest" description="Disordered" evidence="2">
    <location>
        <begin position="375"/>
        <end position="401"/>
    </location>
</feature>
<dbReference type="EMBL" id="CAJPIJ010000176">
    <property type="protein sequence ID" value="CAG2003672.1"/>
    <property type="molecule type" value="Genomic_DNA"/>
</dbReference>
<name>A0A2H3FNF5_GIBZA</name>
<organism evidence="3 5">
    <name type="scientific">Gibberella zeae</name>
    <name type="common">Wheat head blight fungus</name>
    <name type="synonym">Fusarium graminearum</name>
    <dbReference type="NCBI Taxonomy" id="5518"/>
    <lineage>
        <taxon>Eukaryota</taxon>
        <taxon>Fungi</taxon>
        <taxon>Dikarya</taxon>
        <taxon>Ascomycota</taxon>
        <taxon>Pezizomycotina</taxon>
        <taxon>Sordariomycetes</taxon>
        <taxon>Hypocreomycetidae</taxon>
        <taxon>Hypocreales</taxon>
        <taxon>Nectriaceae</taxon>
        <taxon>Fusarium</taxon>
    </lineage>
</organism>
<reference evidence="4" key="1">
    <citation type="submission" date="2019-04" db="EMBL/GenBank/DDBJ databases">
        <authorList>
            <person name="Melise S."/>
            <person name="Noan J."/>
            <person name="Okalmin O."/>
        </authorList>
    </citation>
    <scope>NUCLEOTIDE SEQUENCE</scope>
    <source>
        <strain evidence="4">FN9</strain>
    </source>
</reference>
<dbReference type="Proteomes" id="UP000746612">
    <property type="component" value="Unassembled WGS sequence"/>
</dbReference>
<dbReference type="SUPFAM" id="SSF54001">
    <property type="entry name" value="Cysteine proteinases"/>
    <property type="match status" value="1"/>
</dbReference>
<evidence type="ECO:0000313" key="4">
    <source>
        <dbReference type="EMBL" id="VIO62961.1"/>
    </source>
</evidence>
<evidence type="ECO:0000313" key="3">
    <source>
        <dbReference type="EMBL" id="CAG2003672.1"/>
    </source>
</evidence>
<evidence type="ECO:0008006" key="6">
    <source>
        <dbReference type="Google" id="ProtNLM"/>
    </source>
</evidence>